<proteinExistence type="predicted"/>
<comment type="caution">
    <text evidence="1">The sequence shown here is derived from an EMBL/GenBank/DDBJ whole genome shotgun (WGS) entry which is preliminary data.</text>
</comment>
<gene>
    <name evidence="1" type="ORF">GCM10008956_27350</name>
</gene>
<dbReference type="PANTHER" id="PTHR42692:SF1">
    <property type="entry name" value="NUCLEOTIDE PYROPHOSPHOHYDROLASE"/>
    <property type="match status" value="1"/>
</dbReference>
<dbReference type="InterPro" id="IPR047046">
    <property type="entry name" value="YpjD/YvdC"/>
</dbReference>
<dbReference type="Pfam" id="PF20118">
    <property type="entry name" value="DUF6508"/>
    <property type="match status" value="1"/>
</dbReference>
<sequence>MPSCVRAMLGLMSPQFTPEALRAVAAFLPVMADPAFRFTDDQPPAVVRPDGGIQMRGYGYDPQVGALLRTLDEFGWVYQDERFQWPQWAQSPEARALRDDPAVLARATPAQLARLLTVFARQERFSDGARLGFWESGLLLGILRRAAALADTAGRAGAAG</sequence>
<dbReference type="Proteomes" id="UP000600547">
    <property type="component" value="Unassembled WGS sequence"/>
</dbReference>
<accession>A0A8H9L777</accession>
<organism evidence="1 2">
    <name type="scientific">Deinococcus arenae</name>
    <dbReference type="NCBI Taxonomy" id="1452751"/>
    <lineage>
        <taxon>Bacteria</taxon>
        <taxon>Thermotogati</taxon>
        <taxon>Deinococcota</taxon>
        <taxon>Deinococci</taxon>
        <taxon>Deinococcales</taxon>
        <taxon>Deinococcaceae</taxon>
        <taxon>Deinococcus</taxon>
    </lineage>
</organism>
<keyword evidence="2" id="KW-1185">Reference proteome</keyword>
<dbReference type="EMBL" id="BMQG01000009">
    <property type="protein sequence ID" value="GGM49732.1"/>
    <property type="molecule type" value="Genomic_DNA"/>
</dbReference>
<evidence type="ECO:0000313" key="2">
    <source>
        <dbReference type="Proteomes" id="UP000600547"/>
    </source>
</evidence>
<dbReference type="PANTHER" id="PTHR42692">
    <property type="entry name" value="NUCLEOTIDE PYROPHOSPHOHYDROLASE"/>
    <property type="match status" value="1"/>
</dbReference>
<dbReference type="AlphaFoldDB" id="A0A8H9L777"/>
<dbReference type="InterPro" id="IPR045425">
    <property type="entry name" value="DUF6508"/>
</dbReference>
<protein>
    <submittedName>
        <fullName evidence="1">Uncharacterized protein</fullName>
    </submittedName>
</protein>
<evidence type="ECO:0000313" key="1">
    <source>
        <dbReference type="EMBL" id="GGM49732.1"/>
    </source>
</evidence>
<name>A0A8H9L777_9DEIO</name>
<reference evidence="2" key="1">
    <citation type="journal article" date="2019" name="Int. J. Syst. Evol. Microbiol.">
        <title>The Global Catalogue of Microorganisms (GCM) 10K type strain sequencing project: providing services to taxonomists for standard genome sequencing and annotation.</title>
        <authorList>
            <consortium name="The Broad Institute Genomics Platform"/>
            <consortium name="The Broad Institute Genome Sequencing Center for Infectious Disease"/>
            <person name="Wu L."/>
            <person name="Ma J."/>
        </authorList>
    </citation>
    <scope>NUCLEOTIDE SEQUENCE [LARGE SCALE GENOMIC DNA]</scope>
    <source>
        <strain evidence="2">JCM 31047</strain>
    </source>
</reference>